<dbReference type="GO" id="GO:0000287">
    <property type="term" value="F:magnesium ion binding"/>
    <property type="evidence" value="ECO:0007669"/>
    <property type="project" value="InterPro"/>
</dbReference>
<evidence type="ECO:0000256" key="2">
    <source>
        <dbReference type="ARBA" id="ARBA00012146"/>
    </source>
</evidence>
<dbReference type="RefSeq" id="WP_057482175.1">
    <property type="nucleotide sequence ID" value="NZ_BMWR01000001.1"/>
</dbReference>
<dbReference type="GO" id="GO:0005737">
    <property type="term" value="C:cytoplasm"/>
    <property type="evidence" value="ECO:0007669"/>
    <property type="project" value="InterPro"/>
</dbReference>
<dbReference type="GO" id="GO:0004427">
    <property type="term" value="F:inorganic diphosphate phosphatase activity"/>
    <property type="evidence" value="ECO:0007669"/>
    <property type="project" value="UniProtKB-EC"/>
</dbReference>
<protein>
    <recommendedName>
        <fullName evidence="2">inorganic diphosphatase</fullName>
        <ecNumber evidence="2">3.6.1.1</ecNumber>
    </recommendedName>
</protein>
<dbReference type="PROSITE" id="PS51257">
    <property type="entry name" value="PROKAR_LIPOPROTEIN"/>
    <property type="match status" value="1"/>
</dbReference>
<dbReference type="Proteomes" id="UP000051643">
    <property type="component" value="Unassembled WGS sequence"/>
</dbReference>
<evidence type="ECO:0000256" key="5">
    <source>
        <dbReference type="ARBA" id="ARBA00022842"/>
    </source>
</evidence>
<keyword evidence="5" id="KW-0460">Magnesium</keyword>
<name>A0A0Q9ZJI7_9FLAO</name>
<reference evidence="6" key="1">
    <citation type="submission" date="2015-10" db="EMBL/GenBank/DDBJ databases">
        <title>Draft genome sequence of Salegentibacter mishustinae KCTC 12263.</title>
        <authorList>
            <person name="Lin W."/>
            <person name="Zheng Q."/>
        </authorList>
    </citation>
    <scope>NUCLEOTIDE SEQUENCE [LARGE SCALE GENOMIC DNA]</scope>
    <source>
        <strain evidence="6">KCTC 12263</strain>
    </source>
</reference>
<dbReference type="InterPro" id="IPR036649">
    <property type="entry name" value="Pyrophosphatase_sf"/>
</dbReference>
<dbReference type="Gene3D" id="3.90.80.10">
    <property type="entry name" value="Inorganic pyrophosphatase"/>
    <property type="match status" value="1"/>
</dbReference>
<evidence type="ECO:0000256" key="1">
    <source>
        <dbReference type="ARBA" id="ARBA00001946"/>
    </source>
</evidence>
<evidence type="ECO:0000313" key="7">
    <source>
        <dbReference type="Proteomes" id="UP000051643"/>
    </source>
</evidence>
<proteinExistence type="predicted"/>
<dbReference type="OrthoDB" id="5187599at2"/>
<evidence type="ECO:0000256" key="3">
    <source>
        <dbReference type="ARBA" id="ARBA00022723"/>
    </source>
</evidence>
<dbReference type="SUPFAM" id="SSF50324">
    <property type="entry name" value="Inorganic pyrophosphatase"/>
    <property type="match status" value="1"/>
</dbReference>
<keyword evidence="7" id="KW-1185">Reference proteome</keyword>
<dbReference type="EMBL" id="LKTP01000023">
    <property type="protein sequence ID" value="KRG28504.1"/>
    <property type="molecule type" value="Genomic_DNA"/>
</dbReference>
<sequence>MKSLLCGLSLGFLLVFSGCKPSKDLSKLPGKTESGNYQAVIEIPAGTNKKIEYHKEKKEFLIDKRDGRDRIINFLPYPGNYGFIPSTFSSPKLGGDGDAADVLVLGESLKTGSVIEIIPIAVLKLIDEKELDYKIIAIPAELKDRTIISENYQNFNSDYPEVIKILESWFTYYDKSQVLEVEGWGDETEAVMEIEKWSSQP</sequence>
<gene>
    <name evidence="6" type="ORF">APR42_06950</name>
</gene>
<dbReference type="InterPro" id="IPR008162">
    <property type="entry name" value="Pyrophosphatase"/>
</dbReference>
<comment type="cofactor">
    <cofactor evidence="1">
        <name>Mg(2+)</name>
        <dbReference type="ChEBI" id="CHEBI:18420"/>
    </cofactor>
</comment>
<organism evidence="6 7">
    <name type="scientific">Salegentibacter mishustinae</name>
    <dbReference type="NCBI Taxonomy" id="270918"/>
    <lineage>
        <taxon>Bacteria</taxon>
        <taxon>Pseudomonadati</taxon>
        <taxon>Bacteroidota</taxon>
        <taxon>Flavobacteriia</taxon>
        <taxon>Flavobacteriales</taxon>
        <taxon>Flavobacteriaceae</taxon>
        <taxon>Salegentibacter</taxon>
    </lineage>
</organism>
<evidence type="ECO:0000256" key="4">
    <source>
        <dbReference type="ARBA" id="ARBA00022801"/>
    </source>
</evidence>
<dbReference type="PANTHER" id="PTHR10286">
    <property type="entry name" value="INORGANIC PYROPHOSPHATASE"/>
    <property type="match status" value="1"/>
</dbReference>
<dbReference type="Pfam" id="PF00719">
    <property type="entry name" value="Pyrophosphatase"/>
    <property type="match status" value="1"/>
</dbReference>
<keyword evidence="4" id="KW-0378">Hydrolase</keyword>
<accession>A0A0Q9ZJI7</accession>
<dbReference type="AlphaFoldDB" id="A0A0Q9ZJI7"/>
<dbReference type="EC" id="3.6.1.1" evidence="2"/>
<dbReference type="STRING" id="270918.APR42_06950"/>
<keyword evidence="3" id="KW-0479">Metal-binding</keyword>
<evidence type="ECO:0000313" key="6">
    <source>
        <dbReference type="EMBL" id="KRG28504.1"/>
    </source>
</evidence>
<dbReference type="GO" id="GO:0006796">
    <property type="term" value="P:phosphate-containing compound metabolic process"/>
    <property type="evidence" value="ECO:0007669"/>
    <property type="project" value="InterPro"/>
</dbReference>
<comment type="caution">
    <text evidence="6">The sequence shown here is derived from an EMBL/GenBank/DDBJ whole genome shotgun (WGS) entry which is preliminary data.</text>
</comment>